<dbReference type="PANTHER" id="PTHR30269">
    <property type="entry name" value="TRANSMEMBRANE PROTEIN YFCA"/>
    <property type="match status" value="1"/>
</dbReference>
<accession>A0A516H074</accession>
<name>A0A516H074_9PROT</name>
<keyword evidence="4 8" id="KW-1003">Cell membrane</keyword>
<evidence type="ECO:0000256" key="8">
    <source>
        <dbReference type="RuleBase" id="RU363041"/>
    </source>
</evidence>
<gene>
    <name evidence="9" type="ORF">FNB15_07775</name>
</gene>
<protein>
    <recommendedName>
        <fullName evidence="8">Probable membrane transporter protein</fullName>
    </recommendedName>
</protein>
<evidence type="ECO:0000256" key="7">
    <source>
        <dbReference type="ARBA" id="ARBA00023136"/>
    </source>
</evidence>
<dbReference type="Pfam" id="PF01925">
    <property type="entry name" value="TauE"/>
    <property type="match status" value="1"/>
</dbReference>
<keyword evidence="7 8" id="KW-0472">Membrane</keyword>
<feature type="transmembrane region" description="Helical" evidence="8">
    <location>
        <begin position="186"/>
        <end position="204"/>
    </location>
</feature>
<dbReference type="InterPro" id="IPR002781">
    <property type="entry name" value="TM_pro_TauE-like"/>
</dbReference>
<organism evidence="9 10">
    <name type="scientific">Ferrovibrio terrae</name>
    <dbReference type="NCBI Taxonomy" id="2594003"/>
    <lineage>
        <taxon>Bacteria</taxon>
        <taxon>Pseudomonadati</taxon>
        <taxon>Pseudomonadota</taxon>
        <taxon>Alphaproteobacteria</taxon>
        <taxon>Rhodospirillales</taxon>
        <taxon>Rhodospirillaceae</taxon>
        <taxon>Ferrovibrio</taxon>
    </lineage>
</organism>
<dbReference type="PANTHER" id="PTHR30269:SF37">
    <property type="entry name" value="MEMBRANE TRANSPORTER PROTEIN"/>
    <property type="match status" value="1"/>
</dbReference>
<dbReference type="EMBL" id="CP041636">
    <property type="protein sequence ID" value="QDO97173.1"/>
    <property type="molecule type" value="Genomic_DNA"/>
</dbReference>
<evidence type="ECO:0000256" key="1">
    <source>
        <dbReference type="ARBA" id="ARBA00004651"/>
    </source>
</evidence>
<dbReference type="GO" id="GO:0005886">
    <property type="term" value="C:plasma membrane"/>
    <property type="evidence" value="ECO:0007669"/>
    <property type="project" value="UniProtKB-SubCell"/>
</dbReference>
<keyword evidence="10" id="KW-1185">Reference proteome</keyword>
<evidence type="ECO:0000256" key="6">
    <source>
        <dbReference type="ARBA" id="ARBA00022989"/>
    </source>
</evidence>
<feature type="transmembrane region" description="Helical" evidence="8">
    <location>
        <begin position="91"/>
        <end position="112"/>
    </location>
</feature>
<keyword evidence="3" id="KW-0813">Transport</keyword>
<feature type="transmembrane region" description="Helical" evidence="8">
    <location>
        <begin position="119"/>
        <end position="139"/>
    </location>
</feature>
<evidence type="ECO:0000313" key="10">
    <source>
        <dbReference type="Proteomes" id="UP000317496"/>
    </source>
</evidence>
<dbReference type="Proteomes" id="UP000317496">
    <property type="component" value="Chromosome"/>
</dbReference>
<reference evidence="9 10" key="1">
    <citation type="submission" date="2019-07" db="EMBL/GenBank/DDBJ databases">
        <title>Genome sequencing for Ferrovibrio sp. K5.</title>
        <authorList>
            <person name="Park S.-J."/>
        </authorList>
    </citation>
    <scope>NUCLEOTIDE SEQUENCE [LARGE SCALE GENOMIC DNA]</scope>
    <source>
        <strain evidence="9 10">K5</strain>
    </source>
</reference>
<keyword evidence="6 8" id="KW-1133">Transmembrane helix</keyword>
<feature type="transmembrane region" description="Helical" evidence="8">
    <location>
        <begin position="151"/>
        <end position="174"/>
    </location>
</feature>
<feature type="transmembrane region" description="Helical" evidence="8">
    <location>
        <begin position="241"/>
        <end position="260"/>
    </location>
</feature>
<evidence type="ECO:0000256" key="2">
    <source>
        <dbReference type="ARBA" id="ARBA00009142"/>
    </source>
</evidence>
<evidence type="ECO:0000256" key="3">
    <source>
        <dbReference type="ARBA" id="ARBA00022448"/>
    </source>
</evidence>
<comment type="similarity">
    <text evidence="2 8">Belongs to the 4-toluene sulfonate uptake permease (TSUP) (TC 2.A.102) family.</text>
</comment>
<dbReference type="OrthoDB" id="9795324at2"/>
<feature type="transmembrane region" description="Helical" evidence="8">
    <location>
        <begin position="25"/>
        <end position="50"/>
    </location>
</feature>
<evidence type="ECO:0000256" key="4">
    <source>
        <dbReference type="ARBA" id="ARBA00022475"/>
    </source>
</evidence>
<proteinExistence type="inferred from homology"/>
<feature type="transmembrane region" description="Helical" evidence="8">
    <location>
        <begin position="210"/>
        <end position="229"/>
    </location>
</feature>
<evidence type="ECO:0000313" key="9">
    <source>
        <dbReference type="EMBL" id="QDO97173.1"/>
    </source>
</evidence>
<dbReference type="KEGG" id="fer:FNB15_07775"/>
<dbReference type="AlphaFoldDB" id="A0A516H074"/>
<dbReference type="InterPro" id="IPR052017">
    <property type="entry name" value="TSUP"/>
</dbReference>
<keyword evidence="5 8" id="KW-0812">Transmembrane</keyword>
<sequence length="263" mass="27785">MPPWLSPASSSWLPDSFLFLTEPRYWAVAGAAALAGLVRGFSGFGGAMVFMPIASLLYEPKLAAILLFIADDIAALAMLPAAVRRCIWREVLLLGIAAVIAVPFGVALLVVADADVMRWVICLVILLAVVLMALGWRYTGRLGLPATLGTGMLAGLSGGAAALPGPPVVLLWLGGQGNAATVRANLIVFFGFTATASGIAYWWSGLFTQTSLLMSLPLIPAYLLPLSLGSRLFARSSEQQFRRVALALCAFAALSGLPLWRLL</sequence>
<feature type="transmembrane region" description="Helical" evidence="8">
    <location>
        <begin position="62"/>
        <end position="79"/>
    </location>
</feature>
<evidence type="ECO:0000256" key="5">
    <source>
        <dbReference type="ARBA" id="ARBA00022692"/>
    </source>
</evidence>
<comment type="subcellular location">
    <subcellularLocation>
        <location evidence="1 8">Cell membrane</location>
        <topology evidence="1 8">Multi-pass membrane protein</topology>
    </subcellularLocation>
</comment>